<comment type="similarity">
    <text evidence="2">Belongs to the autoinducer-2 exporter (AI-2E) (TC 2.A.86) family.</text>
</comment>
<gene>
    <name evidence="7" type="ORF">ASILVAE211_15125</name>
</gene>
<feature type="transmembrane region" description="Helical" evidence="6">
    <location>
        <begin position="251"/>
        <end position="277"/>
    </location>
</feature>
<feature type="transmembrane region" description="Helical" evidence="6">
    <location>
        <begin position="317"/>
        <end position="350"/>
    </location>
</feature>
<keyword evidence="8" id="KW-1185">Reference proteome</keyword>
<comment type="caution">
    <text evidence="7">The sequence shown here is derived from an EMBL/GenBank/DDBJ whole genome shotgun (WGS) entry which is preliminary data.</text>
</comment>
<evidence type="ECO:0000313" key="8">
    <source>
        <dbReference type="Proteomes" id="UP000708298"/>
    </source>
</evidence>
<dbReference type="InterPro" id="IPR002549">
    <property type="entry name" value="AI-2E-like"/>
</dbReference>
<dbReference type="Proteomes" id="UP000708298">
    <property type="component" value="Unassembled WGS sequence"/>
</dbReference>
<evidence type="ECO:0000256" key="2">
    <source>
        <dbReference type="ARBA" id="ARBA00009773"/>
    </source>
</evidence>
<keyword evidence="4 6" id="KW-1133">Transmembrane helix</keyword>
<keyword evidence="3 6" id="KW-0812">Transmembrane</keyword>
<protein>
    <submittedName>
        <fullName evidence="7">AI-2E family transporter</fullName>
    </submittedName>
</protein>
<reference evidence="7" key="1">
    <citation type="journal article" date="2021" name="Microorganisms">
        <title>Acidisoma silvae sp. nov. and Acidisomacellulosilytica sp. nov., Two Acidophilic Bacteria Isolated from Decaying Wood, Hydrolyzing Cellulose and Producing Poly-3-hydroxybutyrate.</title>
        <authorList>
            <person name="Mieszkin S."/>
            <person name="Pouder E."/>
            <person name="Uroz S."/>
            <person name="Simon-Colin C."/>
            <person name="Alain K."/>
        </authorList>
    </citation>
    <scope>NUCLEOTIDE SEQUENCE</scope>
    <source>
        <strain evidence="7">HW T2.11</strain>
    </source>
</reference>
<dbReference type="RefSeq" id="WP_227322176.1">
    <property type="nucleotide sequence ID" value="NZ_JAESVB010000006.1"/>
</dbReference>
<feature type="transmembrane region" description="Helical" evidence="6">
    <location>
        <begin position="284"/>
        <end position="305"/>
    </location>
</feature>
<reference evidence="7" key="2">
    <citation type="submission" date="2021-01" db="EMBL/GenBank/DDBJ databases">
        <authorList>
            <person name="Mieszkin S."/>
            <person name="Pouder E."/>
            <person name="Alain K."/>
        </authorList>
    </citation>
    <scope>NUCLEOTIDE SEQUENCE</scope>
    <source>
        <strain evidence="7">HW T2.11</strain>
    </source>
</reference>
<feature type="transmembrane region" description="Helical" evidence="6">
    <location>
        <begin position="73"/>
        <end position="98"/>
    </location>
</feature>
<sequence length="360" mass="38439">MTQTPAAMPPLHDSSRPQRVALGALALGLLLLGLYTLREFLSALAWAAIFAIALWPLYAKLIRRFGTGRHNILLPAAFTFAVALVFIAPIGLVGIQLAHQADSATDWLHDVQQNGITEPAFIQKLPFGQDEVDSWWQENLGDPGGARKLVQRTAGGRVAHFSRTLGEALVHRVTAFVFTLLTLFFLFKNGTTLTRQARRAAIKAFGPGGERIGQQIIASIHGTVNGLVLVGLGEGLLLGVVYAIAGVPQATVFGLLTAIAAMVPFAAPVIFLIVALLLLAQGAIVWAAVVVGCGFLVTFIADHFIRPVLIGGTTKLPFLWVLLGILGGVEVWGLIGLFFGPAIMAALILLWREWVGEGPV</sequence>
<dbReference type="AlphaFoldDB" id="A0A964DZW4"/>
<dbReference type="PANTHER" id="PTHR21716:SF61">
    <property type="entry name" value="BLR8064 PROTEIN"/>
    <property type="match status" value="1"/>
</dbReference>
<keyword evidence="5 6" id="KW-0472">Membrane</keyword>
<feature type="transmembrane region" description="Helical" evidence="6">
    <location>
        <begin position="224"/>
        <end position="245"/>
    </location>
</feature>
<evidence type="ECO:0000256" key="6">
    <source>
        <dbReference type="SAM" id="Phobius"/>
    </source>
</evidence>
<comment type="subcellular location">
    <subcellularLocation>
        <location evidence="1">Membrane</location>
        <topology evidence="1">Multi-pass membrane protein</topology>
    </subcellularLocation>
</comment>
<feature type="transmembrane region" description="Helical" evidence="6">
    <location>
        <begin position="43"/>
        <end position="61"/>
    </location>
</feature>
<feature type="transmembrane region" description="Helical" evidence="6">
    <location>
        <begin position="20"/>
        <end position="37"/>
    </location>
</feature>
<feature type="transmembrane region" description="Helical" evidence="6">
    <location>
        <begin position="169"/>
        <end position="187"/>
    </location>
</feature>
<evidence type="ECO:0000256" key="3">
    <source>
        <dbReference type="ARBA" id="ARBA00022692"/>
    </source>
</evidence>
<dbReference type="Pfam" id="PF01594">
    <property type="entry name" value="AI-2E_transport"/>
    <property type="match status" value="1"/>
</dbReference>
<evidence type="ECO:0000256" key="5">
    <source>
        <dbReference type="ARBA" id="ARBA00023136"/>
    </source>
</evidence>
<dbReference type="GO" id="GO:0016020">
    <property type="term" value="C:membrane"/>
    <property type="evidence" value="ECO:0007669"/>
    <property type="project" value="UniProtKB-SubCell"/>
</dbReference>
<evidence type="ECO:0000313" key="7">
    <source>
        <dbReference type="EMBL" id="MCB8876524.1"/>
    </source>
</evidence>
<evidence type="ECO:0000256" key="4">
    <source>
        <dbReference type="ARBA" id="ARBA00022989"/>
    </source>
</evidence>
<dbReference type="EMBL" id="JAESVB010000006">
    <property type="protein sequence ID" value="MCB8876524.1"/>
    <property type="molecule type" value="Genomic_DNA"/>
</dbReference>
<dbReference type="PANTHER" id="PTHR21716">
    <property type="entry name" value="TRANSMEMBRANE PROTEIN"/>
    <property type="match status" value="1"/>
</dbReference>
<proteinExistence type="inferred from homology"/>
<accession>A0A964DZW4</accession>
<name>A0A964DZW4_9PROT</name>
<evidence type="ECO:0000256" key="1">
    <source>
        <dbReference type="ARBA" id="ARBA00004141"/>
    </source>
</evidence>
<organism evidence="7 8">
    <name type="scientific">Acidisoma silvae</name>
    <dbReference type="NCBI Taxonomy" id="2802396"/>
    <lineage>
        <taxon>Bacteria</taxon>
        <taxon>Pseudomonadati</taxon>
        <taxon>Pseudomonadota</taxon>
        <taxon>Alphaproteobacteria</taxon>
        <taxon>Acetobacterales</taxon>
        <taxon>Acidocellaceae</taxon>
        <taxon>Acidisoma</taxon>
    </lineage>
</organism>